<accession>X1D978</accession>
<gene>
    <name evidence="2" type="ORF">S01H4_58861</name>
</gene>
<feature type="non-terminal residue" evidence="2">
    <location>
        <position position="39"/>
    </location>
</feature>
<feature type="domain" description="PEP-utilising enzyme mobile" evidence="1">
    <location>
        <begin position="7"/>
        <end position="39"/>
    </location>
</feature>
<sequence length="39" mass="4081">MPLAELSEPVVLVAHDLTPSDTAQLDKEKILGFCTAIGG</sequence>
<dbReference type="Gene3D" id="3.50.30.10">
    <property type="entry name" value="Phosphohistidine domain"/>
    <property type="match status" value="1"/>
</dbReference>
<evidence type="ECO:0000259" key="1">
    <source>
        <dbReference type="Pfam" id="PF00391"/>
    </source>
</evidence>
<organism evidence="2">
    <name type="scientific">marine sediment metagenome</name>
    <dbReference type="NCBI Taxonomy" id="412755"/>
    <lineage>
        <taxon>unclassified sequences</taxon>
        <taxon>metagenomes</taxon>
        <taxon>ecological metagenomes</taxon>
    </lineage>
</organism>
<dbReference type="AlphaFoldDB" id="X1D978"/>
<name>X1D978_9ZZZZ</name>
<dbReference type="SUPFAM" id="SSF52009">
    <property type="entry name" value="Phosphohistidine domain"/>
    <property type="match status" value="1"/>
</dbReference>
<comment type="caution">
    <text evidence="2">The sequence shown here is derived from an EMBL/GenBank/DDBJ whole genome shotgun (WGS) entry which is preliminary data.</text>
</comment>
<dbReference type="InterPro" id="IPR036637">
    <property type="entry name" value="Phosphohistidine_dom_sf"/>
</dbReference>
<dbReference type="GO" id="GO:0016772">
    <property type="term" value="F:transferase activity, transferring phosphorus-containing groups"/>
    <property type="evidence" value="ECO:0007669"/>
    <property type="project" value="InterPro"/>
</dbReference>
<dbReference type="InterPro" id="IPR008279">
    <property type="entry name" value="PEP-util_enz_mobile_dom"/>
</dbReference>
<reference evidence="2" key="1">
    <citation type="journal article" date="2014" name="Front. Microbiol.">
        <title>High frequency of phylogenetically diverse reductive dehalogenase-homologous genes in deep subseafloor sedimentary metagenomes.</title>
        <authorList>
            <person name="Kawai M."/>
            <person name="Futagami T."/>
            <person name="Toyoda A."/>
            <person name="Takaki Y."/>
            <person name="Nishi S."/>
            <person name="Hori S."/>
            <person name="Arai W."/>
            <person name="Tsubouchi T."/>
            <person name="Morono Y."/>
            <person name="Uchiyama I."/>
            <person name="Ito T."/>
            <person name="Fujiyama A."/>
            <person name="Inagaki F."/>
            <person name="Takami H."/>
        </authorList>
    </citation>
    <scope>NUCLEOTIDE SEQUENCE</scope>
    <source>
        <strain evidence="2">Expedition CK06-06</strain>
    </source>
</reference>
<evidence type="ECO:0000313" key="2">
    <source>
        <dbReference type="EMBL" id="GAH17336.1"/>
    </source>
</evidence>
<protein>
    <recommendedName>
        <fullName evidence="1">PEP-utilising enzyme mobile domain-containing protein</fullName>
    </recommendedName>
</protein>
<dbReference type="EMBL" id="BART01034444">
    <property type="protein sequence ID" value="GAH17336.1"/>
    <property type="molecule type" value="Genomic_DNA"/>
</dbReference>
<proteinExistence type="predicted"/>
<dbReference type="Pfam" id="PF00391">
    <property type="entry name" value="PEP-utilizers"/>
    <property type="match status" value="1"/>
</dbReference>